<reference evidence="1 2" key="1">
    <citation type="submission" date="2023-12" db="EMBL/GenBank/DDBJ databases">
        <title>Novel species of the genus Arcicella isolated from rivers.</title>
        <authorList>
            <person name="Lu H."/>
        </authorList>
    </citation>
    <scope>NUCLEOTIDE SEQUENCE [LARGE SCALE GENOMIC DNA]</scope>
    <source>
        <strain evidence="1 2">LMG 21963</strain>
    </source>
</reference>
<evidence type="ECO:0000313" key="1">
    <source>
        <dbReference type="EMBL" id="MEA5258286.1"/>
    </source>
</evidence>
<dbReference type="Proteomes" id="UP001304671">
    <property type="component" value="Unassembled WGS sequence"/>
</dbReference>
<gene>
    <name evidence="1" type="ORF">VB264_10885</name>
</gene>
<dbReference type="RefSeq" id="WP_323249265.1">
    <property type="nucleotide sequence ID" value="NZ_JAYFUL010000014.1"/>
</dbReference>
<organism evidence="1 2">
    <name type="scientific">Arcicella aquatica</name>
    <dbReference type="NCBI Taxonomy" id="217141"/>
    <lineage>
        <taxon>Bacteria</taxon>
        <taxon>Pseudomonadati</taxon>
        <taxon>Bacteroidota</taxon>
        <taxon>Cytophagia</taxon>
        <taxon>Cytophagales</taxon>
        <taxon>Flectobacillaceae</taxon>
        <taxon>Arcicella</taxon>
    </lineage>
</organism>
<dbReference type="EMBL" id="JAYFUL010000014">
    <property type="protein sequence ID" value="MEA5258286.1"/>
    <property type="molecule type" value="Genomic_DNA"/>
</dbReference>
<protein>
    <recommendedName>
        <fullName evidence="3">Tetratricopeptide repeat protein</fullName>
    </recommendedName>
</protein>
<accession>A0ABU5QMK0</accession>
<evidence type="ECO:0008006" key="3">
    <source>
        <dbReference type="Google" id="ProtNLM"/>
    </source>
</evidence>
<keyword evidence="2" id="KW-1185">Reference proteome</keyword>
<sequence length="213" mass="23676">MKNLFLTFIIALTVFISKATDSERFNKAMGETLVQLGQAKDVASFQEVANKFERIASSETAEWLPNYYACLTYTIIAIQQKGDDIDKYLDKADTFVEKLAQQKVTSLDEVEVLKAQIAMMRISVDGQARFMKYGSAFEGAINKAKAINPENPRAYALKAQMIFYTPEQFGGGAKNACPEIQKALEKFANFKAISPISPNWGVEQIKGMAKACN</sequence>
<name>A0ABU5QMK0_9BACT</name>
<evidence type="ECO:0000313" key="2">
    <source>
        <dbReference type="Proteomes" id="UP001304671"/>
    </source>
</evidence>
<proteinExistence type="predicted"/>
<comment type="caution">
    <text evidence="1">The sequence shown here is derived from an EMBL/GenBank/DDBJ whole genome shotgun (WGS) entry which is preliminary data.</text>
</comment>